<evidence type="ECO:0000256" key="4">
    <source>
        <dbReference type="ARBA" id="ARBA00022837"/>
    </source>
</evidence>
<accession>A0A518BNX6</accession>
<feature type="signal peptide" evidence="5">
    <location>
        <begin position="1"/>
        <end position="24"/>
    </location>
</feature>
<dbReference type="GO" id="GO:0046872">
    <property type="term" value="F:metal ion binding"/>
    <property type="evidence" value="ECO:0007669"/>
    <property type="project" value="UniProtKB-KW"/>
</dbReference>
<dbReference type="AlphaFoldDB" id="A0A518BNX6"/>
<dbReference type="InterPro" id="IPR050738">
    <property type="entry name" value="Sulfatase"/>
</dbReference>
<name>A0A518BNX6_9BACT</name>
<dbReference type="Pfam" id="PF00884">
    <property type="entry name" value="Sulfatase"/>
    <property type="match status" value="1"/>
</dbReference>
<dbReference type="InterPro" id="IPR024607">
    <property type="entry name" value="Sulfatase_CS"/>
</dbReference>
<evidence type="ECO:0000256" key="5">
    <source>
        <dbReference type="SAM" id="SignalP"/>
    </source>
</evidence>
<dbReference type="SUPFAM" id="SSF53649">
    <property type="entry name" value="Alkaline phosphatase-like"/>
    <property type="match status" value="1"/>
</dbReference>
<keyword evidence="5" id="KW-0732">Signal</keyword>
<organism evidence="7 8">
    <name type="scientific">Engelhardtia mirabilis</name>
    <dbReference type="NCBI Taxonomy" id="2528011"/>
    <lineage>
        <taxon>Bacteria</taxon>
        <taxon>Pseudomonadati</taxon>
        <taxon>Planctomycetota</taxon>
        <taxon>Planctomycetia</taxon>
        <taxon>Planctomycetia incertae sedis</taxon>
        <taxon>Engelhardtia</taxon>
    </lineage>
</organism>
<evidence type="ECO:0000256" key="3">
    <source>
        <dbReference type="ARBA" id="ARBA00022801"/>
    </source>
</evidence>
<dbReference type="PROSITE" id="PS00523">
    <property type="entry name" value="SULFATASE_1"/>
    <property type="match status" value="1"/>
</dbReference>
<feature type="chain" id="PRO_5021998191" evidence="5">
    <location>
        <begin position="25"/>
        <end position="603"/>
    </location>
</feature>
<dbReference type="Proteomes" id="UP000316921">
    <property type="component" value="Chromosome"/>
</dbReference>
<dbReference type="Gene3D" id="3.40.720.10">
    <property type="entry name" value="Alkaline Phosphatase, subunit A"/>
    <property type="match status" value="1"/>
</dbReference>
<keyword evidence="3 7" id="KW-0378">Hydrolase</keyword>
<dbReference type="InterPro" id="IPR017850">
    <property type="entry name" value="Alkaline_phosphatase_core_sf"/>
</dbReference>
<gene>
    <name evidence="7" type="primary">atsA_10</name>
    <name evidence="7" type="ORF">Pla133_37850</name>
</gene>
<evidence type="ECO:0000313" key="8">
    <source>
        <dbReference type="Proteomes" id="UP000316921"/>
    </source>
</evidence>
<feature type="domain" description="Sulfatase N-terminal" evidence="6">
    <location>
        <begin position="33"/>
        <end position="344"/>
    </location>
</feature>
<evidence type="ECO:0000256" key="1">
    <source>
        <dbReference type="ARBA" id="ARBA00008779"/>
    </source>
</evidence>
<comment type="similarity">
    <text evidence="1">Belongs to the sulfatase family.</text>
</comment>
<dbReference type="InterPro" id="IPR000917">
    <property type="entry name" value="Sulfatase_N"/>
</dbReference>
<dbReference type="RefSeq" id="WP_145067904.1">
    <property type="nucleotide sequence ID" value="NZ_CP036287.1"/>
</dbReference>
<sequence precursor="true">MIDPRRALASAVFLALVVAPSASAIQGQRTTPPNVLLIVLDDVGVDQLGVYAEATNPPPTPNLDALAAQSVLFRQAWSNPVCSPTRAALMTGRHGFRTGVGNAIGSGATETGLPLSETILPELLDTGGQYVHAAFGKWHLGGAADGALAPNNAGFGHYDGCLSNLDIVASNPASYTNWPRVVDGVESVSTQYLTSATVDSALGWISQQTEPWFAYVAFHAVHSPFHWPPAALHSVNPASIPPGNPAHWQHRAMVEALDTEIGRLLSGVGAPAGDLTVIVVGDNGTAGPGIEPPFDPTHGKHTLFDGGVRVPLLISGPTVSAPGECQALVQVLDLFATVAEIAGVNPATIGKTIDSRSLVPYLANPTAVSERSVLFSERFWGNGVGKGVPSPQELVAADPSLPAVCQTDLGFAGPGPSPPVLALCGAGGQGLVDGNLLMLTLDGAPPLAPGLLVVGVGAQPIPLVGGTLVPSPLVVLLPLATNALGSLHLPVVGAVFSGFGFNSIVAQAVIVDPSQPLGNVFSNAVGGLIPTLDRKSVEDLDGYKLIITAHGGQAQLFDRSQDPFEQVNLLAGGEANLSVVAAQHLASLRAELLALLATQTPGP</sequence>
<proteinExistence type="inferred from homology"/>
<dbReference type="GO" id="GO:0004065">
    <property type="term" value="F:arylsulfatase activity"/>
    <property type="evidence" value="ECO:0007669"/>
    <property type="project" value="UniProtKB-EC"/>
</dbReference>
<keyword evidence="2" id="KW-0479">Metal-binding</keyword>
<evidence type="ECO:0000259" key="6">
    <source>
        <dbReference type="Pfam" id="PF00884"/>
    </source>
</evidence>
<evidence type="ECO:0000256" key="2">
    <source>
        <dbReference type="ARBA" id="ARBA00022723"/>
    </source>
</evidence>
<dbReference type="EC" id="3.1.6.1" evidence="7"/>
<keyword evidence="4" id="KW-0106">Calcium</keyword>
<dbReference type="EMBL" id="CP036287">
    <property type="protein sequence ID" value="QDU68682.1"/>
    <property type="molecule type" value="Genomic_DNA"/>
</dbReference>
<evidence type="ECO:0000313" key="7">
    <source>
        <dbReference type="EMBL" id="QDU68682.1"/>
    </source>
</evidence>
<dbReference type="PANTHER" id="PTHR42693">
    <property type="entry name" value="ARYLSULFATASE FAMILY MEMBER"/>
    <property type="match status" value="1"/>
</dbReference>
<keyword evidence="8" id="KW-1185">Reference proteome</keyword>
<protein>
    <submittedName>
        <fullName evidence="7">Arylsulfatase</fullName>
        <ecNumber evidence="7">3.1.6.1</ecNumber>
    </submittedName>
</protein>
<dbReference type="PANTHER" id="PTHR42693:SF53">
    <property type="entry name" value="ENDO-4-O-SULFATASE"/>
    <property type="match status" value="1"/>
</dbReference>
<dbReference type="KEGG" id="pbap:Pla133_37850"/>
<reference evidence="7 8" key="1">
    <citation type="submission" date="2019-02" db="EMBL/GenBank/DDBJ databases">
        <title>Deep-cultivation of Planctomycetes and their phenomic and genomic characterization uncovers novel biology.</title>
        <authorList>
            <person name="Wiegand S."/>
            <person name="Jogler M."/>
            <person name="Boedeker C."/>
            <person name="Pinto D."/>
            <person name="Vollmers J."/>
            <person name="Rivas-Marin E."/>
            <person name="Kohn T."/>
            <person name="Peeters S.H."/>
            <person name="Heuer A."/>
            <person name="Rast P."/>
            <person name="Oberbeckmann S."/>
            <person name="Bunk B."/>
            <person name="Jeske O."/>
            <person name="Meyerdierks A."/>
            <person name="Storesund J.E."/>
            <person name="Kallscheuer N."/>
            <person name="Luecker S."/>
            <person name="Lage O.M."/>
            <person name="Pohl T."/>
            <person name="Merkel B.J."/>
            <person name="Hornburger P."/>
            <person name="Mueller R.-W."/>
            <person name="Bruemmer F."/>
            <person name="Labrenz M."/>
            <person name="Spormann A.M."/>
            <person name="Op den Camp H."/>
            <person name="Overmann J."/>
            <person name="Amann R."/>
            <person name="Jetten M.S.M."/>
            <person name="Mascher T."/>
            <person name="Medema M.H."/>
            <person name="Devos D.P."/>
            <person name="Kaster A.-K."/>
            <person name="Ovreas L."/>
            <person name="Rohde M."/>
            <person name="Galperin M.Y."/>
            <person name="Jogler C."/>
        </authorList>
    </citation>
    <scope>NUCLEOTIDE SEQUENCE [LARGE SCALE GENOMIC DNA]</scope>
    <source>
        <strain evidence="7 8">Pla133</strain>
    </source>
</reference>